<dbReference type="AlphaFoldDB" id="A0A8T1VB51"/>
<dbReference type="EMBL" id="JAGDFM010000518">
    <property type="protein sequence ID" value="KAG7377493.1"/>
    <property type="molecule type" value="Genomic_DNA"/>
</dbReference>
<reference evidence="2" key="1">
    <citation type="submission" date="2021-02" db="EMBL/GenBank/DDBJ databases">
        <authorList>
            <person name="Palmer J.M."/>
        </authorList>
    </citation>
    <scope>NUCLEOTIDE SEQUENCE</scope>
    <source>
        <strain evidence="2">SCRP734</strain>
    </source>
</reference>
<accession>A0A8T1VB51</accession>
<proteinExistence type="predicted"/>
<protein>
    <submittedName>
        <fullName evidence="2">Uncharacterized protein</fullName>
    </submittedName>
</protein>
<evidence type="ECO:0000313" key="2">
    <source>
        <dbReference type="EMBL" id="KAG7377493.1"/>
    </source>
</evidence>
<evidence type="ECO:0000256" key="1">
    <source>
        <dbReference type="SAM" id="MobiDB-lite"/>
    </source>
</evidence>
<keyword evidence="3" id="KW-1185">Reference proteome</keyword>
<feature type="region of interest" description="Disordered" evidence="1">
    <location>
        <begin position="1"/>
        <end position="78"/>
    </location>
</feature>
<name>A0A8T1VB51_9STRA</name>
<feature type="compositionally biased region" description="Basic and acidic residues" evidence="1">
    <location>
        <begin position="57"/>
        <end position="78"/>
    </location>
</feature>
<evidence type="ECO:0000313" key="3">
    <source>
        <dbReference type="Proteomes" id="UP000694044"/>
    </source>
</evidence>
<comment type="caution">
    <text evidence="2">The sequence shown here is derived from an EMBL/GenBank/DDBJ whole genome shotgun (WGS) entry which is preliminary data.</text>
</comment>
<sequence>MGSPTAAKPLLISQTAATYMQKEPTRAAETSTTGRDDDLVSSQQLAPARPRIRLAKRREEEAAAARATDAAHNHDTDTITVEVRRSHLRCQLRVLGLGTTMVKQLKQVPLISKSRGPRIL</sequence>
<gene>
    <name evidence="2" type="ORF">PHYPSEUDO_011547</name>
</gene>
<dbReference type="Proteomes" id="UP000694044">
    <property type="component" value="Unassembled WGS sequence"/>
</dbReference>
<organism evidence="2 3">
    <name type="scientific">Phytophthora pseudosyringae</name>
    <dbReference type="NCBI Taxonomy" id="221518"/>
    <lineage>
        <taxon>Eukaryota</taxon>
        <taxon>Sar</taxon>
        <taxon>Stramenopiles</taxon>
        <taxon>Oomycota</taxon>
        <taxon>Peronosporomycetes</taxon>
        <taxon>Peronosporales</taxon>
        <taxon>Peronosporaceae</taxon>
        <taxon>Phytophthora</taxon>
    </lineage>
</organism>